<evidence type="ECO:0000313" key="2">
    <source>
        <dbReference type="Proteomes" id="UP000274346"/>
    </source>
</evidence>
<dbReference type="Proteomes" id="UP000274346">
    <property type="component" value="Chromosome"/>
</dbReference>
<protein>
    <submittedName>
        <fullName evidence="1">Uncharacterized protein</fullName>
    </submittedName>
</protein>
<sequence>MQLGIAEEIDPSGIKGGDQLYQTAWNSTRYIDGKYYGVSNIRANLRAICAQGLAREIRPAAAEKLG</sequence>
<dbReference type="KEGG" id="rtg:NCTC13098_02797"/>
<dbReference type="AlphaFoldDB" id="A0A3P8JSW2"/>
<evidence type="ECO:0000313" key="1">
    <source>
        <dbReference type="EMBL" id="VDR26447.1"/>
    </source>
</evidence>
<organism evidence="1 2">
    <name type="scientific">Raoultella terrigena</name>
    <name type="common">Klebsiella terrigena</name>
    <dbReference type="NCBI Taxonomy" id="577"/>
    <lineage>
        <taxon>Bacteria</taxon>
        <taxon>Pseudomonadati</taxon>
        <taxon>Pseudomonadota</taxon>
        <taxon>Gammaproteobacteria</taxon>
        <taxon>Enterobacterales</taxon>
        <taxon>Enterobacteriaceae</taxon>
        <taxon>Klebsiella/Raoultella group</taxon>
        <taxon>Raoultella</taxon>
    </lineage>
</organism>
<proteinExistence type="predicted"/>
<accession>A0A3P8JSW2</accession>
<gene>
    <name evidence="1" type="ORF">NCTC13098_02797</name>
</gene>
<dbReference type="EMBL" id="LR131271">
    <property type="protein sequence ID" value="VDR26447.1"/>
    <property type="molecule type" value="Genomic_DNA"/>
</dbReference>
<name>A0A3P8JSW2_RAOTE</name>
<reference evidence="1 2" key="1">
    <citation type="submission" date="2018-12" db="EMBL/GenBank/DDBJ databases">
        <authorList>
            <consortium name="Pathogen Informatics"/>
        </authorList>
    </citation>
    <scope>NUCLEOTIDE SEQUENCE [LARGE SCALE GENOMIC DNA]</scope>
    <source>
        <strain evidence="1 2">NCTC13098</strain>
    </source>
</reference>